<dbReference type="PANTHER" id="PTHR42920:SF11">
    <property type="entry name" value="INNER MEMBRANE PROTEIN YTFF"/>
    <property type="match status" value="1"/>
</dbReference>
<dbReference type="Gene3D" id="1.10.3730.20">
    <property type="match status" value="1"/>
</dbReference>
<keyword evidence="5 7" id="KW-0472">Membrane</keyword>
<feature type="transmembrane region" description="Helical" evidence="7">
    <location>
        <begin position="219"/>
        <end position="239"/>
    </location>
</feature>
<dbReference type="InterPro" id="IPR037185">
    <property type="entry name" value="EmrE-like"/>
</dbReference>
<keyword evidence="4 7" id="KW-1133">Transmembrane helix</keyword>
<evidence type="ECO:0000259" key="8">
    <source>
        <dbReference type="Pfam" id="PF00892"/>
    </source>
</evidence>
<dbReference type="SUPFAM" id="SSF103481">
    <property type="entry name" value="Multidrug resistance efflux transporter EmrE"/>
    <property type="match status" value="2"/>
</dbReference>
<evidence type="ECO:0000256" key="1">
    <source>
        <dbReference type="ARBA" id="ARBA00004651"/>
    </source>
</evidence>
<sequence>MKVQSGSTLAIASAGLFGASTPLAKMLLGAGVNPWLLAGLLYLGSGIGLAALHLILRARGDAPAEAPLERRDAPWLALVILCGGVAGPLLLMLGLSHTPASSAALLLNVEGLATMGIAWLAFRENVDRRLLLGALAILSGAALLSWQGAGGAGTEDGLGLGALAIVGACVAWGLDNNLTRKLSSSDPVQIAMLKGLVAGAVNLSLALSSGARLPPLPQLAAAGTIGFLGYGVSLVLFVLALRHLGAARTGAYFSAAPFIGVILAIALFDEPMTWRLGAAALLMGVGLYLHLVERHDHEHTHEALEHSHRHVHDEHHQHTHGPNDPPGEPHTHWHRHQPMTHRHPHYPDLHHRHAH</sequence>
<evidence type="ECO:0000256" key="2">
    <source>
        <dbReference type="ARBA" id="ARBA00022475"/>
    </source>
</evidence>
<dbReference type="Pfam" id="PF00892">
    <property type="entry name" value="EamA"/>
    <property type="match status" value="2"/>
</dbReference>
<feature type="transmembrane region" description="Helical" evidence="7">
    <location>
        <begin position="129"/>
        <end position="146"/>
    </location>
</feature>
<dbReference type="Proteomes" id="UP000664771">
    <property type="component" value="Unassembled WGS sequence"/>
</dbReference>
<proteinExistence type="predicted"/>
<dbReference type="PANTHER" id="PTHR42920">
    <property type="entry name" value="OS03G0707200 PROTEIN-RELATED"/>
    <property type="match status" value="1"/>
</dbReference>
<feature type="domain" description="EamA" evidence="8">
    <location>
        <begin position="160"/>
        <end position="289"/>
    </location>
</feature>
<evidence type="ECO:0000256" key="3">
    <source>
        <dbReference type="ARBA" id="ARBA00022692"/>
    </source>
</evidence>
<gene>
    <name evidence="9" type="ORF">J2D73_00760</name>
</gene>
<feature type="compositionally biased region" description="Basic residues" evidence="6">
    <location>
        <begin position="332"/>
        <end position="355"/>
    </location>
</feature>
<feature type="domain" description="EamA" evidence="8">
    <location>
        <begin position="5"/>
        <end position="145"/>
    </location>
</feature>
<feature type="transmembrane region" description="Helical" evidence="7">
    <location>
        <begin position="101"/>
        <end position="122"/>
    </location>
</feature>
<feature type="transmembrane region" description="Helical" evidence="7">
    <location>
        <begin position="251"/>
        <end position="268"/>
    </location>
</feature>
<evidence type="ECO:0000256" key="6">
    <source>
        <dbReference type="SAM" id="MobiDB-lite"/>
    </source>
</evidence>
<evidence type="ECO:0000256" key="4">
    <source>
        <dbReference type="ARBA" id="ARBA00022989"/>
    </source>
</evidence>
<evidence type="ECO:0000313" key="9">
    <source>
        <dbReference type="EMBL" id="MBO1358327.1"/>
    </source>
</evidence>
<feature type="transmembrane region" description="Helical" evidence="7">
    <location>
        <begin position="34"/>
        <end position="55"/>
    </location>
</feature>
<keyword evidence="3 7" id="KW-0812">Transmembrane</keyword>
<dbReference type="InterPro" id="IPR051258">
    <property type="entry name" value="Diverse_Substrate_Transporter"/>
</dbReference>
<evidence type="ECO:0000256" key="7">
    <source>
        <dbReference type="SAM" id="Phobius"/>
    </source>
</evidence>
<evidence type="ECO:0000313" key="10">
    <source>
        <dbReference type="Proteomes" id="UP000664771"/>
    </source>
</evidence>
<protein>
    <submittedName>
        <fullName evidence="9">EamA family transporter</fullName>
    </submittedName>
</protein>
<dbReference type="RefSeq" id="WP_207878443.1">
    <property type="nucleotide sequence ID" value="NZ_JAFVMF010000001.1"/>
</dbReference>
<comment type="caution">
    <text evidence="9">The sequence shown here is derived from an EMBL/GenBank/DDBJ whole genome shotgun (WGS) entry which is preliminary data.</text>
</comment>
<accession>A0ABS3LQZ0</accession>
<comment type="subcellular location">
    <subcellularLocation>
        <location evidence="1">Cell membrane</location>
        <topology evidence="1">Multi-pass membrane protein</topology>
    </subcellularLocation>
</comment>
<reference evidence="9 10" key="1">
    <citation type="submission" date="2021-03" db="EMBL/GenBank/DDBJ databases">
        <title>The complete genome sequence of Acetobacter sacchari TBRC 11175.</title>
        <authorList>
            <person name="Charoenyingcharoen P."/>
            <person name="Yukphan P."/>
        </authorList>
    </citation>
    <scope>NUCLEOTIDE SEQUENCE [LARGE SCALE GENOMIC DNA]</scope>
    <source>
        <strain evidence="9 10">TBRC 11175</strain>
    </source>
</reference>
<keyword evidence="10" id="KW-1185">Reference proteome</keyword>
<feature type="transmembrane region" description="Helical" evidence="7">
    <location>
        <begin position="274"/>
        <end position="292"/>
    </location>
</feature>
<keyword evidence="2" id="KW-1003">Cell membrane</keyword>
<feature type="region of interest" description="Disordered" evidence="6">
    <location>
        <begin position="299"/>
        <end position="355"/>
    </location>
</feature>
<name>A0ABS3LQZ0_9PROT</name>
<dbReference type="EMBL" id="JAFVMF010000001">
    <property type="protein sequence ID" value="MBO1358327.1"/>
    <property type="molecule type" value="Genomic_DNA"/>
</dbReference>
<organism evidence="9 10">
    <name type="scientific">Acetobacter sacchari</name>
    <dbReference type="NCBI Taxonomy" id="2661687"/>
    <lineage>
        <taxon>Bacteria</taxon>
        <taxon>Pseudomonadati</taxon>
        <taxon>Pseudomonadota</taxon>
        <taxon>Alphaproteobacteria</taxon>
        <taxon>Acetobacterales</taxon>
        <taxon>Acetobacteraceae</taxon>
        <taxon>Acetobacter</taxon>
    </lineage>
</organism>
<feature type="compositionally biased region" description="Basic and acidic residues" evidence="6">
    <location>
        <begin position="299"/>
        <end position="316"/>
    </location>
</feature>
<dbReference type="InterPro" id="IPR000620">
    <property type="entry name" value="EamA_dom"/>
</dbReference>
<feature type="transmembrane region" description="Helical" evidence="7">
    <location>
        <begin position="158"/>
        <end position="174"/>
    </location>
</feature>
<evidence type="ECO:0000256" key="5">
    <source>
        <dbReference type="ARBA" id="ARBA00023136"/>
    </source>
</evidence>
<feature type="transmembrane region" description="Helical" evidence="7">
    <location>
        <begin position="195"/>
        <end position="213"/>
    </location>
</feature>
<feature type="transmembrane region" description="Helical" evidence="7">
    <location>
        <begin position="75"/>
        <end position="95"/>
    </location>
</feature>